<dbReference type="NCBIfam" id="NF008909">
    <property type="entry name" value="PRK12273.1"/>
    <property type="match status" value="1"/>
</dbReference>
<keyword evidence="3" id="KW-0963">Cytoplasm</keyword>
<comment type="subunit">
    <text evidence="3">Homotetramer.</text>
</comment>
<dbReference type="InterPro" id="IPR018951">
    <property type="entry name" value="Fumarase_C_C"/>
</dbReference>
<dbReference type="PROSITE" id="PS00163">
    <property type="entry name" value="FUMARATE_LYASES"/>
    <property type="match status" value="1"/>
</dbReference>
<feature type="binding site" evidence="3">
    <location>
        <begin position="138"/>
        <end position="140"/>
    </location>
    <ligand>
        <name>substrate</name>
    </ligand>
</feature>
<feature type="binding site" evidence="3">
    <location>
        <begin position="323"/>
        <end position="325"/>
    </location>
    <ligand>
        <name>substrate</name>
    </ligand>
</feature>
<dbReference type="GO" id="GO:0005737">
    <property type="term" value="C:cytoplasm"/>
    <property type="evidence" value="ECO:0007669"/>
    <property type="project" value="UniProtKB-SubCell"/>
</dbReference>
<proteinExistence type="inferred from homology"/>
<dbReference type="Pfam" id="PF10415">
    <property type="entry name" value="FumaraseC_C"/>
    <property type="match status" value="1"/>
</dbReference>
<dbReference type="InterPro" id="IPR000362">
    <property type="entry name" value="Fumarate_lyase_fam"/>
</dbReference>
<dbReference type="SUPFAM" id="SSF48557">
    <property type="entry name" value="L-aspartase-like"/>
    <property type="match status" value="1"/>
</dbReference>
<organism evidence="6 7">
    <name type="scientific">Nitrosospira multiformis</name>
    <dbReference type="NCBI Taxonomy" id="1231"/>
    <lineage>
        <taxon>Bacteria</taxon>
        <taxon>Pseudomonadati</taxon>
        <taxon>Pseudomonadota</taxon>
        <taxon>Betaproteobacteria</taxon>
        <taxon>Nitrosomonadales</taxon>
        <taxon>Nitrosomonadaceae</taxon>
        <taxon>Nitrosospira</taxon>
    </lineage>
</organism>
<dbReference type="AlphaFoldDB" id="A0A2T5IFZ2"/>
<feature type="domain" description="Fumarase C C-terminal" evidence="5">
    <location>
        <begin position="407"/>
        <end position="460"/>
    </location>
</feature>
<evidence type="ECO:0000313" key="7">
    <source>
        <dbReference type="Proteomes" id="UP000244152"/>
    </source>
</evidence>
<dbReference type="Pfam" id="PF00206">
    <property type="entry name" value="Lyase_1"/>
    <property type="match status" value="1"/>
</dbReference>
<feature type="binding site" description="in site B" evidence="3">
    <location>
        <begin position="128"/>
        <end position="131"/>
    </location>
    <ligand>
        <name>substrate</name>
    </ligand>
</feature>
<comment type="subcellular location">
    <subcellularLocation>
        <location evidence="3">Cytoplasm</location>
    </subcellularLocation>
</comment>
<keyword evidence="2 3" id="KW-0456">Lyase</keyword>
<dbReference type="UniPathway" id="UPA00223">
    <property type="reaction ID" value="UER01007"/>
</dbReference>
<evidence type="ECO:0000256" key="2">
    <source>
        <dbReference type="ARBA" id="ARBA00023239"/>
    </source>
</evidence>
<comment type="catalytic activity">
    <reaction evidence="3">
        <text>(S)-malate = fumarate + H2O</text>
        <dbReference type="Rhea" id="RHEA:12460"/>
        <dbReference type="ChEBI" id="CHEBI:15377"/>
        <dbReference type="ChEBI" id="CHEBI:15589"/>
        <dbReference type="ChEBI" id="CHEBI:29806"/>
        <dbReference type="EC" id="4.2.1.2"/>
    </reaction>
</comment>
<feature type="binding site" evidence="3">
    <location>
        <begin position="97"/>
        <end position="99"/>
    </location>
    <ligand>
        <name>substrate</name>
    </ligand>
</feature>
<evidence type="ECO:0000313" key="6">
    <source>
        <dbReference type="EMBL" id="PTQ82758.1"/>
    </source>
</evidence>
<comment type="miscellaneous">
    <text evidence="3">There are 2 substrate-binding sites: the catalytic A site, and the non-catalytic B site that may play a role in the transfer of substrate or product between the active site and the solvent. Alternatively, the B site may bind allosteric effectors.</text>
</comment>
<dbReference type="Gene3D" id="1.10.40.30">
    <property type="entry name" value="Fumarase/aspartase (C-terminal domain)"/>
    <property type="match status" value="1"/>
</dbReference>
<comment type="similarity">
    <text evidence="1 3">Belongs to the class-II fumarase/aspartase family. Fumarase subfamily.</text>
</comment>
<feature type="site" description="Important for catalytic activity" evidence="3">
    <location>
        <position position="330"/>
    </location>
</feature>
<dbReference type="HAMAP" id="MF_00743">
    <property type="entry name" value="FumaraseC"/>
    <property type="match status" value="1"/>
</dbReference>
<protein>
    <recommendedName>
        <fullName evidence="3">Fumarate hydratase class II</fullName>
        <shortName evidence="3">Fumarase C</shortName>
        <ecNumber evidence="3">4.2.1.2</ecNumber>
    </recommendedName>
    <alternativeName>
        <fullName evidence="3">Aerobic fumarase</fullName>
    </alternativeName>
    <alternativeName>
        <fullName evidence="3">Iron-independent fumarase</fullName>
    </alternativeName>
</protein>
<dbReference type="PRINTS" id="PR00145">
    <property type="entry name" value="ARGSUCLYASE"/>
</dbReference>
<dbReference type="InterPro" id="IPR024083">
    <property type="entry name" value="Fumarase/histidase_N"/>
</dbReference>
<dbReference type="EMBL" id="QAOK01000003">
    <property type="protein sequence ID" value="PTQ82758.1"/>
    <property type="molecule type" value="Genomic_DNA"/>
</dbReference>
<dbReference type="GO" id="GO:0006106">
    <property type="term" value="P:fumarate metabolic process"/>
    <property type="evidence" value="ECO:0007669"/>
    <property type="project" value="InterPro"/>
</dbReference>
<dbReference type="FunFam" id="1.10.40.30:FF:000002">
    <property type="entry name" value="Fumarate hydratase class II"/>
    <property type="match status" value="1"/>
</dbReference>
<evidence type="ECO:0000256" key="1">
    <source>
        <dbReference type="ARBA" id="ARBA00009084"/>
    </source>
</evidence>
<evidence type="ECO:0000259" key="4">
    <source>
        <dbReference type="Pfam" id="PF00206"/>
    </source>
</evidence>
<dbReference type="InterPro" id="IPR008948">
    <property type="entry name" value="L-Aspartase-like"/>
</dbReference>
<gene>
    <name evidence="3" type="primary">fumC</name>
    <name evidence="6" type="ORF">C8R21_10337</name>
</gene>
<dbReference type="EC" id="4.2.1.2" evidence="3"/>
<dbReference type="FunFam" id="1.20.200.10:FF:000001">
    <property type="entry name" value="Fumarate hydratase, mitochondrial"/>
    <property type="match status" value="1"/>
</dbReference>
<dbReference type="PANTHER" id="PTHR11444">
    <property type="entry name" value="ASPARTATEAMMONIA/ARGININOSUCCINATE/ADENYLOSUCCINATE LYASE"/>
    <property type="match status" value="1"/>
</dbReference>
<dbReference type="InterPro" id="IPR020557">
    <property type="entry name" value="Fumarate_lyase_CS"/>
</dbReference>
<accession>A0A2T5IFZ2</accession>
<dbReference type="CDD" id="cd01362">
    <property type="entry name" value="Fumarase_classII"/>
    <property type="match status" value="1"/>
</dbReference>
<evidence type="ECO:0000259" key="5">
    <source>
        <dbReference type="Pfam" id="PF10415"/>
    </source>
</evidence>
<dbReference type="Proteomes" id="UP000244152">
    <property type="component" value="Unassembled WGS sequence"/>
</dbReference>
<comment type="function">
    <text evidence="3">Involved in the TCA cycle. Catalyzes the stereospecific interconversion of fumarate to L-malate.</text>
</comment>
<comment type="pathway">
    <text evidence="3">Carbohydrate metabolism; tricarboxylic acid cycle; (S)-malate from fumarate: step 1/1.</text>
</comment>
<dbReference type="RefSeq" id="WP_107761287.1">
    <property type="nucleotide sequence ID" value="NZ_QAOK01000003.1"/>
</dbReference>
<dbReference type="Gene3D" id="1.10.275.10">
    <property type="entry name" value="Fumarase/aspartase (N-terminal domain)"/>
    <property type="match status" value="1"/>
</dbReference>
<feature type="binding site" evidence="3">
    <location>
        <position position="186"/>
    </location>
    <ligand>
        <name>substrate</name>
    </ligand>
</feature>
<feature type="domain" description="Fumarate lyase N-terminal" evidence="4">
    <location>
        <begin position="11"/>
        <end position="341"/>
    </location>
</feature>
<dbReference type="InterPro" id="IPR022761">
    <property type="entry name" value="Fumarate_lyase_N"/>
</dbReference>
<name>A0A2T5IFZ2_9PROT</name>
<dbReference type="GO" id="GO:0006099">
    <property type="term" value="P:tricarboxylic acid cycle"/>
    <property type="evidence" value="ECO:0007669"/>
    <property type="project" value="UniProtKB-UniRule"/>
</dbReference>
<feature type="active site" evidence="3">
    <location>
        <position position="317"/>
    </location>
</feature>
<comment type="caution">
    <text evidence="6">The sequence shown here is derived from an EMBL/GenBank/DDBJ whole genome shotgun (WGS) entry which is preliminary data.</text>
</comment>
<dbReference type="PRINTS" id="PR00149">
    <property type="entry name" value="FUMRATELYASE"/>
</dbReference>
<reference evidence="6 7" key="1">
    <citation type="submission" date="2018-04" db="EMBL/GenBank/DDBJ databases">
        <title>Active sludge and wastewater microbial communities from Klosterneuburg, Austria.</title>
        <authorList>
            <person name="Wagner M."/>
        </authorList>
    </citation>
    <scope>NUCLEOTIDE SEQUENCE [LARGE SCALE GENOMIC DNA]</scope>
    <source>
        <strain evidence="6 7">Nl12</strain>
    </source>
</reference>
<dbReference type="GO" id="GO:0004333">
    <property type="term" value="F:fumarate hydratase activity"/>
    <property type="evidence" value="ECO:0007669"/>
    <property type="project" value="UniProtKB-UniRule"/>
</dbReference>
<evidence type="ECO:0000256" key="3">
    <source>
        <dbReference type="HAMAP-Rule" id="MF_00743"/>
    </source>
</evidence>
<keyword evidence="3" id="KW-0816">Tricarboxylic acid cycle</keyword>
<dbReference type="PANTHER" id="PTHR11444:SF1">
    <property type="entry name" value="FUMARATE HYDRATASE, MITOCHONDRIAL"/>
    <property type="match status" value="1"/>
</dbReference>
<dbReference type="NCBIfam" id="TIGR00979">
    <property type="entry name" value="fumC_II"/>
    <property type="match status" value="1"/>
</dbReference>
<dbReference type="GO" id="GO:0006108">
    <property type="term" value="P:malate metabolic process"/>
    <property type="evidence" value="ECO:0007669"/>
    <property type="project" value="TreeGrafter"/>
</dbReference>
<dbReference type="Gene3D" id="1.20.200.10">
    <property type="entry name" value="Fumarase/aspartase (Central domain)"/>
    <property type="match status" value="1"/>
</dbReference>
<dbReference type="FunFam" id="1.10.275.10:FF:000001">
    <property type="entry name" value="Fumarate hydratase, mitochondrial"/>
    <property type="match status" value="1"/>
</dbReference>
<feature type="active site" description="Proton donor/acceptor" evidence="3">
    <location>
        <position position="187"/>
    </location>
</feature>
<feature type="binding site" evidence="3">
    <location>
        <position position="318"/>
    </location>
    <ligand>
        <name>substrate</name>
    </ligand>
</feature>
<dbReference type="InterPro" id="IPR005677">
    <property type="entry name" value="Fum_hydII"/>
</dbReference>
<sequence length="466" mass="49988">MNYRDERDTMGSVQVPAHALWGAQTQRSLQNFRISGERMPPALLHALALVKRAAAAVNRDLGVLDDERATAIIQAADEVVAGNHDAEFPLVVWQTGSGTQTNMNMNEVLANRASELLGGGRGPDCRIHPNDDVNKGQSSNDVFPSAMHVAAARSLHHQLKPAIAALRHTLATKAEAFSGIVKIGRTHLQDATPLTLGQEFSGYVSQLDHGLEHIETALPHIYELALGGTAVGTGLNAHPEFAVRVAAELARLTGLPFVTAPNKFEALAANDALVHAHGALKTLAASLMKIANDIRWLASGPRCGIGELKIPENEPGSSIMPGKVNPTQSEALTMLCCQVMGNDVAINMGGAMGNFELNVMKPLIIHNFLQSVRLLGDGMISFNEHCATGITANIDRIDELLRKSLMLVTALAPHIGYDKAAEIAKKAHREGTTLEQAAVATGYITLDQFRDWVRPEDMIHPQCSSG</sequence>